<protein>
    <submittedName>
        <fullName evidence="3">DNA mismatch repair protein MutS</fullName>
    </submittedName>
</protein>
<dbReference type="PANTHER" id="PTHR35562">
    <property type="entry name" value="DNA ENDONUCLEASE SMRA-RELATED"/>
    <property type="match status" value="1"/>
</dbReference>
<dbReference type="Proteomes" id="UP000628017">
    <property type="component" value="Unassembled WGS sequence"/>
</dbReference>
<feature type="domain" description="Smr" evidence="2">
    <location>
        <begin position="105"/>
        <end position="195"/>
    </location>
</feature>
<evidence type="ECO:0000313" key="3">
    <source>
        <dbReference type="EMBL" id="GGA18674.1"/>
    </source>
</evidence>
<dbReference type="Pfam" id="PF01713">
    <property type="entry name" value="Smr"/>
    <property type="match status" value="1"/>
</dbReference>
<sequence>MARKKRRALTDDEQTLWNKVVEQVESIESMPPLITQPNSKPAKKKPTAPAPDIQPFKIGAKAQAKASTRAKPPSFVDRPNQTSPNMDRRNFQRLLKGQLEIDATLDLHGLTADQARMQLQMFVQNANRMGNRLILVITGKGNKQFVDEFNRPRSGVLRTGVPEWLKTGPVSHLVLQVTQAHGKHGGGGAYYVYLRRQRAR</sequence>
<dbReference type="SMART" id="SM00463">
    <property type="entry name" value="SMR"/>
    <property type="match status" value="1"/>
</dbReference>
<dbReference type="EMBL" id="BMKA01000002">
    <property type="protein sequence ID" value="GGA18674.1"/>
    <property type="molecule type" value="Genomic_DNA"/>
</dbReference>
<dbReference type="PANTHER" id="PTHR35562:SF2">
    <property type="entry name" value="DNA ENDONUCLEASE SMRA-RELATED"/>
    <property type="match status" value="1"/>
</dbReference>
<reference evidence="3" key="1">
    <citation type="journal article" date="2014" name="Int. J. Syst. Evol. Microbiol.">
        <title>Complete genome sequence of Corynebacterium casei LMG S-19264T (=DSM 44701T), isolated from a smear-ripened cheese.</title>
        <authorList>
            <consortium name="US DOE Joint Genome Institute (JGI-PGF)"/>
            <person name="Walter F."/>
            <person name="Albersmeier A."/>
            <person name="Kalinowski J."/>
            <person name="Ruckert C."/>
        </authorList>
    </citation>
    <scope>NUCLEOTIDE SEQUENCE</scope>
    <source>
        <strain evidence="3">CGMCC 1.15880</strain>
    </source>
</reference>
<keyword evidence="4" id="KW-1185">Reference proteome</keyword>
<evidence type="ECO:0000259" key="2">
    <source>
        <dbReference type="PROSITE" id="PS50828"/>
    </source>
</evidence>
<dbReference type="InterPro" id="IPR036063">
    <property type="entry name" value="Smr_dom_sf"/>
</dbReference>
<evidence type="ECO:0000256" key="1">
    <source>
        <dbReference type="SAM" id="MobiDB-lite"/>
    </source>
</evidence>
<gene>
    <name evidence="3" type="ORF">GCM10011498_19260</name>
</gene>
<name>A0A916VPY1_9RHOB</name>
<dbReference type="AlphaFoldDB" id="A0A916VPY1"/>
<dbReference type="PROSITE" id="PS50828">
    <property type="entry name" value="SMR"/>
    <property type="match status" value="1"/>
</dbReference>
<proteinExistence type="predicted"/>
<accession>A0A916VPY1</accession>
<dbReference type="SUPFAM" id="SSF160443">
    <property type="entry name" value="SMR domain-like"/>
    <property type="match status" value="1"/>
</dbReference>
<dbReference type="RefSeq" id="WP_188673939.1">
    <property type="nucleotide sequence ID" value="NZ_BMKA01000002.1"/>
</dbReference>
<feature type="region of interest" description="Disordered" evidence="1">
    <location>
        <begin position="28"/>
        <end position="87"/>
    </location>
</feature>
<organism evidence="3 4">
    <name type="scientific">Neptunicoccus cionae</name>
    <dbReference type="NCBI Taxonomy" id="2035344"/>
    <lineage>
        <taxon>Bacteria</taxon>
        <taxon>Pseudomonadati</taxon>
        <taxon>Pseudomonadota</taxon>
        <taxon>Alphaproteobacteria</taxon>
        <taxon>Rhodobacterales</taxon>
        <taxon>Paracoccaceae</taxon>
        <taxon>Neptunicoccus</taxon>
    </lineage>
</organism>
<dbReference type="Gene3D" id="3.30.1370.110">
    <property type="match status" value="1"/>
</dbReference>
<reference evidence="3" key="2">
    <citation type="submission" date="2020-09" db="EMBL/GenBank/DDBJ databases">
        <authorList>
            <person name="Sun Q."/>
            <person name="Zhou Y."/>
        </authorList>
    </citation>
    <scope>NUCLEOTIDE SEQUENCE</scope>
    <source>
        <strain evidence="3">CGMCC 1.15880</strain>
    </source>
</reference>
<comment type="caution">
    <text evidence="3">The sequence shown here is derived from an EMBL/GenBank/DDBJ whole genome shotgun (WGS) entry which is preliminary data.</text>
</comment>
<evidence type="ECO:0000313" key="4">
    <source>
        <dbReference type="Proteomes" id="UP000628017"/>
    </source>
</evidence>
<dbReference type="InterPro" id="IPR002625">
    <property type="entry name" value="Smr_dom"/>
</dbReference>